<dbReference type="OrthoDB" id="1878965at2759"/>
<comment type="caution">
    <text evidence="1">The sequence shown here is derived from an EMBL/GenBank/DDBJ whole genome shotgun (WGS) entry which is preliminary data.</text>
</comment>
<protein>
    <submittedName>
        <fullName evidence="1">Uncharacterized protein</fullName>
    </submittedName>
</protein>
<dbReference type="PANTHER" id="PTHR31676:SF188">
    <property type="entry name" value="DUF538 DOMAIN-CONTAINING PROTEIN"/>
    <property type="match status" value="1"/>
</dbReference>
<sequence length="161" mass="18275">MSVVTQNIRANAEIFYGDEICQEKIKLRLVEMGLPNNLLPLKGIEECGYVKDTGFVWIRLKNEMKYNNEKIKKVTSYTKEITAFMEKFKIKKLTGVKSKELLMWIPLSEVSVDTPLTGKITFRTSSGLYKSYPVSAFQIEDVKKEAIGASVAKEAQVVKEV</sequence>
<dbReference type="Gene3D" id="2.30.240.10">
    <property type="entry name" value="At5g01610-like"/>
    <property type="match status" value="1"/>
</dbReference>
<dbReference type="InterPro" id="IPR007493">
    <property type="entry name" value="DUF538"/>
</dbReference>
<dbReference type="SUPFAM" id="SSF141562">
    <property type="entry name" value="At5g01610-like"/>
    <property type="match status" value="1"/>
</dbReference>
<accession>A0A2U1PR76</accession>
<evidence type="ECO:0000313" key="1">
    <source>
        <dbReference type="EMBL" id="PWA88244.1"/>
    </source>
</evidence>
<reference evidence="1 2" key="1">
    <citation type="journal article" date="2018" name="Mol. Plant">
        <title>The genome of Artemisia annua provides insight into the evolution of Asteraceae family and artemisinin biosynthesis.</title>
        <authorList>
            <person name="Shen Q."/>
            <person name="Zhang L."/>
            <person name="Liao Z."/>
            <person name="Wang S."/>
            <person name="Yan T."/>
            <person name="Shi P."/>
            <person name="Liu M."/>
            <person name="Fu X."/>
            <person name="Pan Q."/>
            <person name="Wang Y."/>
            <person name="Lv Z."/>
            <person name="Lu X."/>
            <person name="Zhang F."/>
            <person name="Jiang W."/>
            <person name="Ma Y."/>
            <person name="Chen M."/>
            <person name="Hao X."/>
            <person name="Li L."/>
            <person name="Tang Y."/>
            <person name="Lv G."/>
            <person name="Zhou Y."/>
            <person name="Sun X."/>
            <person name="Brodelius P.E."/>
            <person name="Rose J.K.C."/>
            <person name="Tang K."/>
        </authorList>
    </citation>
    <scope>NUCLEOTIDE SEQUENCE [LARGE SCALE GENOMIC DNA]</scope>
    <source>
        <strain evidence="2">cv. Huhao1</strain>
        <tissue evidence="1">Leaf</tissue>
    </source>
</reference>
<name>A0A2U1PR76_ARTAN</name>
<dbReference type="InterPro" id="IPR036758">
    <property type="entry name" value="At5g01610-like"/>
</dbReference>
<organism evidence="1 2">
    <name type="scientific">Artemisia annua</name>
    <name type="common">Sweet wormwood</name>
    <dbReference type="NCBI Taxonomy" id="35608"/>
    <lineage>
        <taxon>Eukaryota</taxon>
        <taxon>Viridiplantae</taxon>
        <taxon>Streptophyta</taxon>
        <taxon>Embryophyta</taxon>
        <taxon>Tracheophyta</taxon>
        <taxon>Spermatophyta</taxon>
        <taxon>Magnoliopsida</taxon>
        <taxon>eudicotyledons</taxon>
        <taxon>Gunneridae</taxon>
        <taxon>Pentapetalae</taxon>
        <taxon>asterids</taxon>
        <taxon>campanulids</taxon>
        <taxon>Asterales</taxon>
        <taxon>Asteraceae</taxon>
        <taxon>Asteroideae</taxon>
        <taxon>Anthemideae</taxon>
        <taxon>Artemisiinae</taxon>
        <taxon>Artemisia</taxon>
    </lineage>
</organism>
<dbReference type="Proteomes" id="UP000245207">
    <property type="component" value="Unassembled WGS sequence"/>
</dbReference>
<gene>
    <name evidence="1" type="ORF">CTI12_AA122260</name>
</gene>
<dbReference type="AlphaFoldDB" id="A0A2U1PR76"/>
<dbReference type="EMBL" id="PKPP01000831">
    <property type="protein sequence ID" value="PWA88244.1"/>
    <property type="molecule type" value="Genomic_DNA"/>
</dbReference>
<dbReference type="Pfam" id="PF04398">
    <property type="entry name" value="DUF538"/>
    <property type="match status" value="1"/>
</dbReference>
<proteinExistence type="predicted"/>
<dbReference type="PANTHER" id="PTHR31676">
    <property type="entry name" value="T31J12.3 PROTEIN-RELATED"/>
    <property type="match status" value="1"/>
</dbReference>
<evidence type="ECO:0000313" key="2">
    <source>
        <dbReference type="Proteomes" id="UP000245207"/>
    </source>
</evidence>
<keyword evidence="2" id="KW-1185">Reference proteome</keyword>
<dbReference type="STRING" id="35608.A0A2U1PR76"/>